<evidence type="ECO:0000259" key="1">
    <source>
        <dbReference type="PROSITE" id="PS50043"/>
    </source>
</evidence>
<dbReference type="Pfam" id="PF00196">
    <property type="entry name" value="GerE"/>
    <property type="match status" value="1"/>
</dbReference>
<reference evidence="2 3" key="1">
    <citation type="submission" date="2024-10" db="EMBL/GenBank/DDBJ databases">
        <title>The Natural Products Discovery Center: Release of the First 8490 Sequenced Strains for Exploring Actinobacteria Biosynthetic Diversity.</title>
        <authorList>
            <person name="Kalkreuter E."/>
            <person name="Kautsar S.A."/>
            <person name="Yang D."/>
            <person name="Bader C.D."/>
            <person name="Teijaro C.N."/>
            <person name="Fluegel L."/>
            <person name="Davis C.M."/>
            <person name="Simpson J.R."/>
            <person name="Lauterbach L."/>
            <person name="Steele A.D."/>
            <person name="Gui C."/>
            <person name="Meng S."/>
            <person name="Li G."/>
            <person name="Viehrig K."/>
            <person name="Ye F."/>
            <person name="Su P."/>
            <person name="Kiefer A.F."/>
            <person name="Nichols A."/>
            <person name="Cepeda A.J."/>
            <person name="Yan W."/>
            <person name="Fan B."/>
            <person name="Jiang Y."/>
            <person name="Adhikari A."/>
            <person name="Zheng C.-J."/>
            <person name="Schuster L."/>
            <person name="Cowan T.M."/>
            <person name="Smanski M.J."/>
            <person name="Chevrette M.G."/>
            <person name="De Carvalho L.P.S."/>
            <person name="Shen B."/>
        </authorList>
    </citation>
    <scope>NUCLEOTIDE SEQUENCE [LARGE SCALE GENOMIC DNA]</scope>
    <source>
        <strain evidence="2 3">NPDC001281</strain>
    </source>
</reference>
<dbReference type="InterPro" id="IPR016032">
    <property type="entry name" value="Sig_transdc_resp-reg_C-effctor"/>
</dbReference>
<dbReference type="Gene3D" id="1.10.10.10">
    <property type="entry name" value="Winged helix-like DNA-binding domain superfamily/Winged helix DNA-binding domain"/>
    <property type="match status" value="1"/>
</dbReference>
<organism evidence="2 3">
    <name type="scientific">Microtetraspora fusca</name>
    <dbReference type="NCBI Taxonomy" id="1997"/>
    <lineage>
        <taxon>Bacteria</taxon>
        <taxon>Bacillati</taxon>
        <taxon>Actinomycetota</taxon>
        <taxon>Actinomycetes</taxon>
        <taxon>Streptosporangiales</taxon>
        <taxon>Streptosporangiaceae</taxon>
        <taxon>Microtetraspora</taxon>
    </lineage>
</organism>
<dbReference type="EMBL" id="JBIAXI010000005">
    <property type="protein sequence ID" value="MFF4773354.1"/>
    <property type="molecule type" value="Genomic_DNA"/>
</dbReference>
<comment type="caution">
    <text evidence="2">The sequence shown here is derived from an EMBL/GenBank/DDBJ whole genome shotgun (WGS) entry which is preliminary data.</text>
</comment>
<evidence type="ECO:0000313" key="2">
    <source>
        <dbReference type="EMBL" id="MFF4773354.1"/>
    </source>
</evidence>
<protein>
    <submittedName>
        <fullName evidence="2">LuxR C-terminal-related transcriptional regulator</fullName>
    </submittedName>
</protein>
<dbReference type="SMART" id="SM00421">
    <property type="entry name" value="HTH_LUXR"/>
    <property type="match status" value="1"/>
</dbReference>
<sequence>MSVDDLRQAQDGLVRLGLLDIETETTVDAATALARGLQHSHRALDRLVEQHVMVASLAQNYLGFTRHANDDLRVEFYERERLAALNNRIDELADLAQLEVMTMHPAATWTPEQLDTGDARIRRRMGRGVRERDLHAQVMLSNPMFRDRLRARRDEGMEVRVAPVIPTRMLIYDRQVAVMRADPEDLERGAVLIRGRDVVRSLAALYDFCWTNASELIDVPRSADDAALTEQQRAVLRQLAAGAKDDAIARSLGVSTRTVTRLVGELTTMLGAGSRFQAGVRAARLGWLD</sequence>
<dbReference type="InterPro" id="IPR051797">
    <property type="entry name" value="TrmB-like"/>
</dbReference>
<dbReference type="CDD" id="cd06170">
    <property type="entry name" value="LuxR_C_like"/>
    <property type="match status" value="1"/>
</dbReference>
<proteinExistence type="predicted"/>
<dbReference type="PANTHER" id="PTHR34293">
    <property type="entry name" value="HTH-TYPE TRANSCRIPTIONAL REGULATOR TRMBL2"/>
    <property type="match status" value="1"/>
</dbReference>
<dbReference type="SUPFAM" id="SSF46894">
    <property type="entry name" value="C-terminal effector domain of the bipartite response regulators"/>
    <property type="match status" value="1"/>
</dbReference>
<dbReference type="RefSeq" id="WP_387341725.1">
    <property type="nucleotide sequence ID" value="NZ_JBIAXI010000005.1"/>
</dbReference>
<dbReference type="Proteomes" id="UP001602119">
    <property type="component" value="Unassembled WGS sequence"/>
</dbReference>
<dbReference type="InterPro" id="IPR036388">
    <property type="entry name" value="WH-like_DNA-bd_sf"/>
</dbReference>
<keyword evidence="3" id="KW-1185">Reference proteome</keyword>
<dbReference type="PANTHER" id="PTHR34293:SF1">
    <property type="entry name" value="HTH-TYPE TRANSCRIPTIONAL REGULATOR TRMBL2"/>
    <property type="match status" value="1"/>
</dbReference>
<gene>
    <name evidence="2" type="ORF">ACFY05_10900</name>
</gene>
<accession>A0ABW6V220</accession>
<feature type="domain" description="HTH luxR-type" evidence="1">
    <location>
        <begin position="221"/>
        <end position="286"/>
    </location>
</feature>
<dbReference type="InterPro" id="IPR000792">
    <property type="entry name" value="Tscrpt_reg_LuxR_C"/>
</dbReference>
<name>A0ABW6V220_MICFU</name>
<evidence type="ECO:0000313" key="3">
    <source>
        <dbReference type="Proteomes" id="UP001602119"/>
    </source>
</evidence>
<dbReference type="PROSITE" id="PS50043">
    <property type="entry name" value="HTH_LUXR_2"/>
    <property type="match status" value="1"/>
</dbReference>